<evidence type="ECO:0000313" key="2">
    <source>
        <dbReference type="Proteomes" id="UP001310022"/>
    </source>
</evidence>
<comment type="caution">
    <text evidence="1">The sequence shown here is derived from an EMBL/GenBank/DDBJ whole genome shotgun (WGS) entry which is preliminary data.</text>
</comment>
<dbReference type="EMBL" id="BQKE01000015">
    <property type="protein sequence ID" value="GJM65125.1"/>
    <property type="molecule type" value="Genomic_DNA"/>
</dbReference>
<keyword evidence="2" id="KW-1185">Reference proteome</keyword>
<protein>
    <submittedName>
        <fullName evidence="1">Uncharacterized protein</fullName>
    </submittedName>
</protein>
<name>A0AAN5AMI1_9BACT</name>
<dbReference type="AlphaFoldDB" id="A0AAN5AMI1"/>
<accession>A0AAN5AMI1</accession>
<dbReference type="Proteomes" id="UP001310022">
    <property type="component" value="Unassembled WGS sequence"/>
</dbReference>
<organism evidence="1 2">
    <name type="scientific">Persicobacter diffluens</name>
    <dbReference type="NCBI Taxonomy" id="981"/>
    <lineage>
        <taxon>Bacteria</taxon>
        <taxon>Pseudomonadati</taxon>
        <taxon>Bacteroidota</taxon>
        <taxon>Cytophagia</taxon>
        <taxon>Cytophagales</taxon>
        <taxon>Persicobacteraceae</taxon>
        <taxon>Persicobacter</taxon>
    </lineage>
</organism>
<evidence type="ECO:0000313" key="1">
    <source>
        <dbReference type="EMBL" id="GJM65125.1"/>
    </source>
</evidence>
<gene>
    <name evidence="1" type="ORF">PEDI_56770</name>
</gene>
<reference evidence="1 2" key="1">
    <citation type="submission" date="2021-12" db="EMBL/GenBank/DDBJ databases">
        <title>Genome sequencing of bacteria with rrn-lacking chromosome and rrn-plasmid.</title>
        <authorList>
            <person name="Anda M."/>
            <person name="Iwasaki W."/>
        </authorList>
    </citation>
    <scope>NUCLEOTIDE SEQUENCE [LARGE SCALE GENOMIC DNA]</scope>
    <source>
        <strain evidence="1 2">NBRC 15940</strain>
    </source>
</reference>
<sequence>MPTLNPRLTASRENEGIVRYFEFLSKETEEGRASTLAKFGLYKNQRKTTITN</sequence>
<proteinExistence type="predicted"/>